<dbReference type="Gene3D" id="2.40.110.10">
    <property type="entry name" value="Butyryl-CoA Dehydrogenase, subunit A, domain 2"/>
    <property type="match status" value="1"/>
</dbReference>
<evidence type="ECO:0000256" key="2">
    <source>
        <dbReference type="ARBA" id="ARBA00009347"/>
    </source>
</evidence>
<dbReference type="InterPro" id="IPR006091">
    <property type="entry name" value="Acyl-CoA_Oxase/DH_mid-dom"/>
</dbReference>
<dbReference type="EMBL" id="LAZR01000530">
    <property type="protein sequence ID" value="KKN65237.1"/>
    <property type="molecule type" value="Genomic_DNA"/>
</dbReference>
<dbReference type="InterPro" id="IPR009075">
    <property type="entry name" value="AcylCo_DH/oxidase_C"/>
</dbReference>
<comment type="similarity">
    <text evidence="2">Belongs to the acyl-CoA dehydrogenase family.</text>
</comment>
<keyword evidence="4" id="KW-0274">FAD</keyword>
<comment type="cofactor">
    <cofactor evidence="1">
        <name>FAD</name>
        <dbReference type="ChEBI" id="CHEBI:57692"/>
    </cofactor>
</comment>
<keyword evidence="5" id="KW-0560">Oxidoreductase</keyword>
<gene>
    <name evidence="9" type="ORF">LCGC14_0483380</name>
</gene>
<protein>
    <recommendedName>
        <fullName evidence="10">Acyl-CoA dehydrogenase</fullName>
    </recommendedName>
</protein>
<organism evidence="9">
    <name type="scientific">marine sediment metagenome</name>
    <dbReference type="NCBI Taxonomy" id="412755"/>
    <lineage>
        <taxon>unclassified sequences</taxon>
        <taxon>metagenomes</taxon>
        <taxon>ecological metagenomes</taxon>
    </lineage>
</organism>
<feature type="domain" description="Acyl-CoA dehydrogenase/oxidase N-terminal" evidence="8">
    <location>
        <begin position="8"/>
        <end position="121"/>
    </location>
</feature>
<dbReference type="Pfam" id="PF00441">
    <property type="entry name" value="Acyl-CoA_dh_1"/>
    <property type="match status" value="1"/>
</dbReference>
<comment type="caution">
    <text evidence="9">The sequence shown here is derived from an EMBL/GenBank/DDBJ whole genome shotgun (WGS) entry which is preliminary data.</text>
</comment>
<dbReference type="AlphaFoldDB" id="A0A0F9SRX1"/>
<dbReference type="InterPro" id="IPR037069">
    <property type="entry name" value="AcylCoA_DH/ox_N_sf"/>
</dbReference>
<dbReference type="GO" id="GO:0016627">
    <property type="term" value="F:oxidoreductase activity, acting on the CH-CH group of donors"/>
    <property type="evidence" value="ECO:0007669"/>
    <property type="project" value="InterPro"/>
</dbReference>
<sequence length="399" mass="44575">MQFEIDGEDELFRSEVRAFLQKHLSQELAIRNSRGYHFIRDDMRCWTKLLNQHGYSGANWPASWGGTGWSPLRQFIFDEECFLAGAPPVDTGGFKMIGPVIMTFGSEAMKAKYGPLILNGDIFWGQGFSEPNAGSDLASLTTRAVRDGDEYVINGQKIWTSFVESAEMIFLLAKTDPEARQRGISMILVERDTPGVTIRPIHDIGESYSLNEVFFDNVRVPVENLVGEEGKGWSYAKFLLENERAFSAEWPRNNANLIRLKSILNASQHDGSRLIDLPGFASRVASLETDLIALRWLSLRALHEKAGGRSNLPIGSLLKIRGSELLQKIGDMQVEALGSYANYVYLDPQGSPEIESAWVSGPDYAPGIMADYLYRRATTVYGGANEVQRTIIARSFLEM</sequence>
<evidence type="ECO:0000313" key="9">
    <source>
        <dbReference type="EMBL" id="KKN65237.1"/>
    </source>
</evidence>
<dbReference type="Pfam" id="PF02770">
    <property type="entry name" value="Acyl-CoA_dh_M"/>
    <property type="match status" value="1"/>
</dbReference>
<dbReference type="SUPFAM" id="SSF47203">
    <property type="entry name" value="Acyl-CoA dehydrogenase C-terminal domain-like"/>
    <property type="match status" value="1"/>
</dbReference>
<dbReference type="InterPro" id="IPR036250">
    <property type="entry name" value="AcylCo_DH-like_C"/>
</dbReference>
<evidence type="ECO:0000259" key="6">
    <source>
        <dbReference type="Pfam" id="PF00441"/>
    </source>
</evidence>
<evidence type="ECO:0008006" key="10">
    <source>
        <dbReference type="Google" id="ProtNLM"/>
    </source>
</evidence>
<evidence type="ECO:0000259" key="7">
    <source>
        <dbReference type="Pfam" id="PF02770"/>
    </source>
</evidence>
<dbReference type="InterPro" id="IPR052161">
    <property type="entry name" value="Mycobact_Acyl-CoA_DH"/>
</dbReference>
<dbReference type="InterPro" id="IPR046373">
    <property type="entry name" value="Acyl-CoA_Oxase/DH_mid-dom_sf"/>
</dbReference>
<evidence type="ECO:0000256" key="4">
    <source>
        <dbReference type="ARBA" id="ARBA00022827"/>
    </source>
</evidence>
<evidence type="ECO:0000256" key="5">
    <source>
        <dbReference type="ARBA" id="ARBA00023002"/>
    </source>
</evidence>
<reference evidence="9" key="1">
    <citation type="journal article" date="2015" name="Nature">
        <title>Complex archaea that bridge the gap between prokaryotes and eukaryotes.</title>
        <authorList>
            <person name="Spang A."/>
            <person name="Saw J.H."/>
            <person name="Jorgensen S.L."/>
            <person name="Zaremba-Niedzwiedzka K."/>
            <person name="Martijn J."/>
            <person name="Lind A.E."/>
            <person name="van Eijk R."/>
            <person name="Schleper C."/>
            <person name="Guy L."/>
            <person name="Ettema T.J."/>
        </authorList>
    </citation>
    <scope>NUCLEOTIDE SEQUENCE</scope>
</reference>
<evidence type="ECO:0000259" key="8">
    <source>
        <dbReference type="Pfam" id="PF02771"/>
    </source>
</evidence>
<dbReference type="InterPro" id="IPR013786">
    <property type="entry name" value="AcylCoA_DH/ox_N"/>
</dbReference>
<dbReference type="PANTHER" id="PTHR43292">
    <property type="entry name" value="ACYL-COA DEHYDROGENASE"/>
    <property type="match status" value="1"/>
</dbReference>
<evidence type="ECO:0000256" key="3">
    <source>
        <dbReference type="ARBA" id="ARBA00022630"/>
    </source>
</evidence>
<evidence type="ECO:0000256" key="1">
    <source>
        <dbReference type="ARBA" id="ARBA00001974"/>
    </source>
</evidence>
<feature type="domain" description="Acyl-CoA dehydrogenase/oxidase C-terminal" evidence="6">
    <location>
        <begin position="230"/>
        <end position="396"/>
    </location>
</feature>
<dbReference type="Pfam" id="PF02771">
    <property type="entry name" value="Acyl-CoA_dh_N"/>
    <property type="match status" value="1"/>
</dbReference>
<dbReference type="PANTHER" id="PTHR43292:SF3">
    <property type="entry name" value="ACYL-COA DEHYDROGENASE FADE29"/>
    <property type="match status" value="1"/>
</dbReference>
<dbReference type="GO" id="GO:0050660">
    <property type="term" value="F:flavin adenine dinucleotide binding"/>
    <property type="evidence" value="ECO:0007669"/>
    <property type="project" value="InterPro"/>
</dbReference>
<dbReference type="Gene3D" id="1.10.540.10">
    <property type="entry name" value="Acyl-CoA dehydrogenase/oxidase, N-terminal domain"/>
    <property type="match status" value="1"/>
</dbReference>
<dbReference type="GO" id="GO:0005886">
    <property type="term" value="C:plasma membrane"/>
    <property type="evidence" value="ECO:0007669"/>
    <property type="project" value="TreeGrafter"/>
</dbReference>
<keyword evidence="3" id="KW-0285">Flavoprotein</keyword>
<name>A0A0F9SRX1_9ZZZZ</name>
<feature type="domain" description="Acyl-CoA oxidase/dehydrogenase middle" evidence="7">
    <location>
        <begin position="127"/>
        <end position="218"/>
    </location>
</feature>
<proteinExistence type="inferred from homology"/>
<accession>A0A0F9SRX1</accession>
<dbReference type="InterPro" id="IPR009100">
    <property type="entry name" value="AcylCoA_DH/oxidase_NM_dom_sf"/>
</dbReference>
<dbReference type="FunFam" id="2.40.110.10:FF:000011">
    <property type="entry name" value="Acyl-CoA dehydrogenase FadE34"/>
    <property type="match status" value="1"/>
</dbReference>
<dbReference type="Gene3D" id="1.20.140.10">
    <property type="entry name" value="Butyryl-CoA Dehydrogenase, subunit A, domain 3"/>
    <property type="match status" value="1"/>
</dbReference>
<dbReference type="SUPFAM" id="SSF56645">
    <property type="entry name" value="Acyl-CoA dehydrogenase NM domain-like"/>
    <property type="match status" value="1"/>
</dbReference>